<dbReference type="Gene3D" id="1.10.1520.10">
    <property type="entry name" value="Ribonuclease III domain"/>
    <property type="match status" value="1"/>
</dbReference>
<evidence type="ECO:0000256" key="2">
    <source>
        <dbReference type="ARBA" id="ARBA00010183"/>
    </source>
</evidence>
<dbReference type="SMART" id="SM00535">
    <property type="entry name" value="RIBOc"/>
    <property type="match status" value="1"/>
</dbReference>
<dbReference type="SUPFAM" id="SSF69065">
    <property type="entry name" value="RNase III domain-like"/>
    <property type="match status" value="1"/>
</dbReference>
<evidence type="ECO:0000259" key="9">
    <source>
        <dbReference type="PROSITE" id="PS50142"/>
    </source>
</evidence>
<gene>
    <name evidence="10" type="ORF">METZ01_LOCUS73525</name>
</gene>
<keyword evidence="5" id="KW-0255">Endonuclease</keyword>
<evidence type="ECO:0000313" key="10">
    <source>
        <dbReference type="EMBL" id="SVA20671.1"/>
    </source>
</evidence>
<dbReference type="Pfam" id="PF14622">
    <property type="entry name" value="Ribonucleas_3_3"/>
    <property type="match status" value="1"/>
</dbReference>
<dbReference type="AlphaFoldDB" id="A0A381TYY7"/>
<evidence type="ECO:0000256" key="7">
    <source>
        <dbReference type="ARBA" id="ARBA00022884"/>
    </source>
</evidence>
<organism evidence="10">
    <name type="scientific">marine metagenome</name>
    <dbReference type="NCBI Taxonomy" id="408172"/>
    <lineage>
        <taxon>unclassified sequences</taxon>
        <taxon>metagenomes</taxon>
        <taxon>ecological metagenomes</taxon>
    </lineage>
</organism>
<dbReference type="PANTHER" id="PTHR11207">
    <property type="entry name" value="RIBONUCLEASE III"/>
    <property type="match status" value="1"/>
</dbReference>
<dbReference type="CDD" id="cd00593">
    <property type="entry name" value="RIBOc"/>
    <property type="match status" value="1"/>
</dbReference>
<dbReference type="EMBL" id="UINC01005336">
    <property type="protein sequence ID" value="SVA20671.1"/>
    <property type="molecule type" value="Genomic_DNA"/>
</dbReference>
<dbReference type="HAMAP" id="MF_00104">
    <property type="entry name" value="RNase_III"/>
    <property type="match status" value="1"/>
</dbReference>
<reference evidence="10" key="1">
    <citation type="submission" date="2018-05" db="EMBL/GenBank/DDBJ databases">
        <authorList>
            <person name="Lanie J.A."/>
            <person name="Ng W.-L."/>
            <person name="Kazmierczak K.M."/>
            <person name="Andrzejewski T.M."/>
            <person name="Davidsen T.M."/>
            <person name="Wayne K.J."/>
            <person name="Tettelin H."/>
            <person name="Glass J.I."/>
            <person name="Rusch D."/>
            <person name="Podicherti R."/>
            <person name="Tsui H.-C.T."/>
            <person name="Winkler M.E."/>
        </authorList>
    </citation>
    <scope>NUCLEOTIDE SEQUENCE</scope>
</reference>
<evidence type="ECO:0000259" key="8">
    <source>
        <dbReference type="PROSITE" id="PS50137"/>
    </source>
</evidence>
<protein>
    <recommendedName>
        <fullName evidence="3">ribonuclease III</fullName>
        <ecNumber evidence="3">3.1.26.3</ecNumber>
    </recommendedName>
</protein>
<feature type="domain" description="RNase III" evidence="9">
    <location>
        <begin position="5"/>
        <end position="127"/>
    </location>
</feature>
<evidence type="ECO:0000256" key="3">
    <source>
        <dbReference type="ARBA" id="ARBA00012177"/>
    </source>
</evidence>
<comment type="catalytic activity">
    <reaction evidence="1">
        <text>Endonucleolytic cleavage to 5'-phosphomonoester.</text>
        <dbReference type="EC" id="3.1.26.3"/>
    </reaction>
</comment>
<dbReference type="InterPro" id="IPR000999">
    <property type="entry name" value="RNase_III_dom"/>
</dbReference>
<keyword evidence="4" id="KW-0540">Nuclease</keyword>
<accession>A0A381TYY7</accession>
<dbReference type="InterPro" id="IPR014720">
    <property type="entry name" value="dsRBD_dom"/>
</dbReference>
<keyword evidence="6" id="KW-0378">Hydrolase</keyword>
<dbReference type="PROSITE" id="PS00517">
    <property type="entry name" value="RNASE_3_1"/>
    <property type="match status" value="1"/>
</dbReference>
<dbReference type="GO" id="GO:0006364">
    <property type="term" value="P:rRNA processing"/>
    <property type="evidence" value="ECO:0007669"/>
    <property type="project" value="InterPro"/>
</dbReference>
<dbReference type="PANTHER" id="PTHR11207:SF0">
    <property type="entry name" value="RIBONUCLEASE 3"/>
    <property type="match status" value="1"/>
</dbReference>
<dbReference type="CDD" id="cd10845">
    <property type="entry name" value="DSRM_RNAse_III_family"/>
    <property type="match status" value="1"/>
</dbReference>
<dbReference type="Gene3D" id="3.30.160.20">
    <property type="match status" value="1"/>
</dbReference>
<keyword evidence="7" id="KW-0694">RNA-binding</keyword>
<evidence type="ECO:0000256" key="6">
    <source>
        <dbReference type="ARBA" id="ARBA00022801"/>
    </source>
</evidence>
<dbReference type="GO" id="GO:0010468">
    <property type="term" value="P:regulation of gene expression"/>
    <property type="evidence" value="ECO:0007669"/>
    <property type="project" value="TreeGrafter"/>
</dbReference>
<dbReference type="GO" id="GO:0003725">
    <property type="term" value="F:double-stranded RNA binding"/>
    <property type="evidence" value="ECO:0007669"/>
    <property type="project" value="TreeGrafter"/>
</dbReference>
<comment type="similarity">
    <text evidence="2">Belongs to the ribonuclease III family.</text>
</comment>
<dbReference type="SUPFAM" id="SSF54768">
    <property type="entry name" value="dsRNA-binding domain-like"/>
    <property type="match status" value="1"/>
</dbReference>
<evidence type="ECO:0000256" key="5">
    <source>
        <dbReference type="ARBA" id="ARBA00022759"/>
    </source>
</evidence>
<dbReference type="SMART" id="SM00358">
    <property type="entry name" value="DSRM"/>
    <property type="match status" value="1"/>
</dbReference>
<dbReference type="InterPro" id="IPR036389">
    <property type="entry name" value="RNase_III_sf"/>
</dbReference>
<dbReference type="Pfam" id="PF00035">
    <property type="entry name" value="dsrm"/>
    <property type="match status" value="1"/>
</dbReference>
<proteinExistence type="inferred from homology"/>
<dbReference type="InterPro" id="IPR011907">
    <property type="entry name" value="RNase_III"/>
</dbReference>
<dbReference type="PROSITE" id="PS50142">
    <property type="entry name" value="RNASE_3_2"/>
    <property type="match status" value="1"/>
</dbReference>
<name>A0A381TYY7_9ZZZZ</name>
<evidence type="ECO:0000256" key="1">
    <source>
        <dbReference type="ARBA" id="ARBA00000109"/>
    </source>
</evidence>
<dbReference type="PROSITE" id="PS50137">
    <property type="entry name" value="DS_RBD"/>
    <property type="match status" value="1"/>
</dbReference>
<dbReference type="EC" id="3.1.26.3" evidence="3"/>
<sequence>MQATMSWCEQRFHYRFKDDILLQTALTHRSHSADNNERLEFLGDAALDLVISELLYQSYSEQTEGSLSRMRSSLVKGNTLAELAKELDVGDYLILGKGENTSGGRERLSLLSDALEAMIGAIFLDGGYVAVKNVIIKIFDSRIQALDPKSEHKDHKSILQEKLQGVKQGLPVYTLVRSVGDHNKTFVVECSIQSGEIVTQASGKTLRVAEQKAASKALQAMQND</sequence>
<dbReference type="GO" id="GO:0004525">
    <property type="term" value="F:ribonuclease III activity"/>
    <property type="evidence" value="ECO:0007669"/>
    <property type="project" value="UniProtKB-EC"/>
</dbReference>
<dbReference type="FunFam" id="1.10.1520.10:FF:000001">
    <property type="entry name" value="Ribonuclease 3"/>
    <property type="match status" value="1"/>
</dbReference>
<feature type="domain" description="DRBM" evidence="8">
    <location>
        <begin position="154"/>
        <end position="223"/>
    </location>
</feature>
<dbReference type="NCBIfam" id="TIGR02191">
    <property type="entry name" value="RNaseIII"/>
    <property type="match status" value="1"/>
</dbReference>
<evidence type="ECO:0000256" key="4">
    <source>
        <dbReference type="ARBA" id="ARBA00022722"/>
    </source>
</evidence>